<accession>A0ABD0AIQ3</accession>
<gene>
    <name evidence="1" type="ORF">ME791_19380</name>
</gene>
<dbReference type="RefSeq" id="WP_003611442.1">
    <property type="nucleotide sequence ID" value="NZ_BNHQ01000087.1"/>
</dbReference>
<dbReference type="EMBL" id="BNHY01000087">
    <property type="protein sequence ID" value="GHN34786.1"/>
    <property type="molecule type" value="Genomic_DNA"/>
</dbReference>
<evidence type="ECO:0000313" key="2">
    <source>
        <dbReference type="Proteomes" id="UP001054884"/>
    </source>
</evidence>
<sequence length="52" mass="5899">MGKYGAFKRDFDFSGLSPLEAQKMLGYVELMNQCMDRARIAANNAVGNYQNY</sequence>
<dbReference type="Proteomes" id="UP001054884">
    <property type="component" value="Unassembled WGS sequence"/>
</dbReference>
<protein>
    <submittedName>
        <fullName evidence="1">Uncharacterized protein</fullName>
    </submittedName>
</protein>
<name>A0ABD0AIQ3_9LACO</name>
<organism evidence="1 2">
    <name type="scientific">Lactobacillus delbrueckii</name>
    <dbReference type="NCBI Taxonomy" id="1584"/>
    <lineage>
        <taxon>Bacteria</taxon>
        <taxon>Bacillati</taxon>
        <taxon>Bacillota</taxon>
        <taxon>Bacilli</taxon>
        <taxon>Lactobacillales</taxon>
        <taxon>Lactobacillaceae</taxon>
        <taxon>Lactobacillus</taxon>
    </lineage>
</organism>
<proteinExistence type="predicted"/>
<evidence type="ECO:0000313" key="1">
    <source>
        <dbReference type="EMBL" id="GHN34786.1"/>
    </source>
</evidence>
<comment type="caution">
    <text evidence="1">The sequence shown here is derived from an EMBL/GenBank/DDBJ whole genome shotgun (WGS) entry which is preliminary data.</text>
</comment>
<dbReference type="AlphaFoldDB" id="A0ABD0AIQ3"/>
<reference evidence="1 2" key="1">
    <citation type="journal article" date="2022" name="J. Dairy Sci.">
        <title>Genetic diversity of Lactobacillus delbrueckii isolated from raw milk in Hokkaido, Japan.</title>
        <authorList>
            <person name="Tsuchihashi H."/>
            <person name="Ichikawa A."/>
            <person name="Takeda M."/>
            <person name="Koizumi A."/>
            <person name="Mizoguchi C."/>
            <person name="Ishida T."/>
            <person name="Kimura K."/>
        </authorList>
    </citation>
    <scope>NUCLEOTIDE SEQUENCE [LARGE SCALE GENOMIC DNA]</scope>
    <source>
        <strain evidence="1 2">ME-791</strain>
    </source>
</reference>